<organism evidence="5 6">
    <name type="scientific">Saccharopolyspora antimicrobica</name>
    <dbReference type="NCBI Taxonomy" id="455193"/>
    <lineage>
        <taxon>Bacteria</taxon>
        <taxon>Bacillati</taxon>
        <taxon>Actinomycetota</taxon>
        <taxon>Actinomycetes</taxon>
        <taxon>Pseudonocardiales</taxon>
        <taxon>Pseudonocardiaceae</taxon>
        <taxon>Saccharopolyspora</taxon>
    </lineage>
</organism>
<evidence type="ECO:0000256" key="1">
    <source>
        <dbReference type="SAM" id="MobiDB-lite"/>
    </source>
</evidence>
<name>A0A1I4VK75_9PSEU</name>
<evidence type="ECO:0000313" key="5">
    <source>
        <dbReference type="EMBL" id="SFN01621.1"/>
    </source>
</evidence>
<feature type="region of interest" description="Disordered" evidence="1">
    <location>
        <begin position="162"/>
        <end position="183"/>
    </location>
</feature>
<feature type="region of interest" description="Disordered" evidence="1">
    <location>
        <begin position="111"/>
        <end position="147"/>
    </location>
</feature>
<dbReference type="Proteomes" id="UP000199398">
    <property type="component" value="Unassembled WGS sequence"/>
</dbReference>
<keyword evidence="7" id="KW-1185">Reference proteome</keyword>
<dbReference type="InterPro" id="IPR049082">
    <property type="entry name" value="T7SS_signal"/>
</dbReference>
<gene>
    <name evidence="4" type="ORF">ATL45_4718</name>
    <name evidence="5" type="ORF">SAMN05421805_102249</name>
</gene>
<reference evidence="5 6" key="1">
    <citation type="submission" date="2016-10" db="EMBL/GenBank/DDBJ databases">
        <authorList>
            <person name="de Groot N.N."/>
        </authorList>
    </citation>
    <scope>NUCLEOTIDE SEQUENCE [LARGE SCALE GENOMIC DNA]</scope>
    <source>
        <strain evidence="5 6">CPCC 201259</strain>
    </source>
</reference>
<dbReference type="EMBL" id="FOUP01000002">
    <property type="protein sequence ID" value="SFN01621.1"/>
    <property type="molecule type" value="Genomic_DNA"/>
</dbReference>
<dbReference type="EMBL" id="RBXX01000002">
    <property type="protein sequence ID" value="RKT86353.1"/>
    <property type="molecule type" value="Genomic_DNA"/>
</dbReference>
<dbReference type="STRING" id="455193.SAMN05421805_102249"/>
<sequence>MIAELGETSDPKALVPGNADSIHKTAWSMTVYGDLLHEAGSGLQRIDTTEGWSGEAAEQFRSAFDGEPAKWLEAGDCFHTASKALKTYTTTLTWAQDQAAEAVRLWDQGQATTREAAAQHDRAAQQAPPGAPAVPFTDPGEAQRQAARDTLNRARSQLAAAGEVAADAVGQARDRAPEEPGWPEQAASAVGTAAAHAVNAVASFGNAVINHPEMVLGAVGGAALTAVSSAGVVASGALDASGVGAIAGGPLGVVSAAGAVTGVGMVGASIGGMAYEAAGDDAVEVFDTDGSDDLPNQSTEATAWDQVAGNAPNPADIHLPELDGIHILDGGADGTGGHFYGTGIPGKTEFPESWDDAAILGAVEEVAKNPDSPPVLSDSGNYRVSGTVDGVEIGGYVTPEGQVKTGFPVRGEGVVRNDEFGNPHPVP</sequence>
<dbReference type="InterPro" id="IPR029501">
    <property type="entry name" value="EndoU_bac"/>
</dbReference>
<accession>A0A1I4VK75</accession>
<evidence type="ECO:0000313" key="4">
    <source>
        <dbReference type="EMBL" id="RKT86353.1"/>
    </source>
</evidence>
<dbReference type="GO" id="GO:0004519">
    <property type="term" value="F:endonuclease activity"/>
    <property type="evidence" value="ECO:0007669"/>
    <property type="project" value="InterPro"/>
</dbReference>
<dbReference type="AlphaFoldDB" id="A0A1I4VK75"/>
<proteinExistence type="predicted"/>
<dbReference type="Pfam" id="PF21725">
    <property type="entry name" value="T7SS_signal"/>
    <property type="match status" value="1"/>
</dbReference>
<evidence type="ECO:0000259" key="2">
    <source>
        <dbReference type="Pfam" id="PF14436"/>
    </source>
</evidence>
<evidence type="ECO:0000259" key="3">
    <source>
        <dbReference type="Pfam" id="PF21725"/>
    </source>
</evidence>
<feature type="domain" description="Putative T7SS secretion signal" evidence="3">
    <location>
        <begin position="4"/>
        <end position="180"/>
    </location>
</feature>
<feature type="region of interest" description="Disordered" evidence="1">
    <location>
        <begin position="408"/>
        <end position="427"/>
    </location>
</feature>
<protein>
    <submittedName>
        <fullName evidence="4 5">EndoU nuclease</fullName>
    </submittedName>
</protein>
<dbReference type="Pfam" id="PF14436">
    <property type="entry name" value="EndoU_bacteria"/>
    <property type="match status" value="1"/>
</dbReference>
<reference evidence="4 7" key="2">
    <citation type="submission" date="2018-10" db="EMBL/GenBank/DDBJ databases">
        <title>Sequencing the genomes of 1000 actinobacteria strains.</title>
        <authorList>
            <person name="Klenk H.-P."/>
        </authorList>
    </citation>
    <scope>NUCLEOTIDE SEQUENCE [LARGE SCALE GENOMIC DNA]</scope>
    <source>
        <strain evidence="4 7">DSM 45119</strain>
    </source>
</reference>
<feature type="domain" description="Bacterial EndoU nuclease" evidence="2">
    <location>
        <begin position="343"/>
        <end position="409"/>
    </location>
</feature>
<evidence type="ECO:0000313" key="6">
    <source>
        <dbReference type="Proteomes" id="UP000199398"/>
    </source>
</evidence>
<dbReference type="Proteomes" id="UP000270697">
    <property type="component" value="Unassembled WGS sequence"/>
</dbReference>
<dbReference type="OrthoDB" id="5194739at2"/>
<dbReference type="RefSeq" id="WP_093148596.1">
    <property type="nucleotide sequence ID" value="NZ_FOUP01000002.1"/>
</dbReference>
<feature type="compositionally biased region" description="Low complexity" evidence="1">
    <location>
        <begin position="162"/>
        <end position="171"/>
    </location>
</feature>
<evidence type="ECO:0000313" key="7">
    <source>
        <dbReference type="Proteomes" id="UP000270697"/>
    </source>
</evidence>